<dbReference type="InterPro" id="IPR000917">
    <property type="entry name" value="Sulfatase_N"/>
</dbReference>
<gene>
    <name evidence="2" type="ORF">S03H2_30002</name>
</gene>
<reference evidence="2" key="1">
    <citation type="journal article" date="2014" name="Front. Microbiol.">
        <title>High frequency of phylogenetically diverse reductive dehalogenase-homologous genes in deep subseafloor sedimentary metagenomes.</title>
        <authorList>
            <person name="Kawai M."/>
            <person name="Futagami T."/>
            <person name="Toyoda A."/>
            <person name="Takaki Y."/>
            <person name="Nishi S."/>
            <person name="Hori S."/>
            <person name="Arai W."/>
            <person name="Tsubouchi T."/>
            <person name="Morono Y."/>
            <person name="Uchiyama I."/>
            <person name="Ito T."/>
            <person name="Fujiyama A."/>
            <person name="Inagaki F."/>
            <person name="Takami H."/>
        </authorList>
    </citation>
    <scope>NUCLEOTIDE SEQUENCE</scope>
    <source>
        <strain evidence="2">Expedition CK06-06</strain>
    </source>
</reference>
<name>X1HGC2_9ZZZZ</name>
<dbReference type="InterPro" id="IPR051849">
    <property type="entry name" value="GAG-degrading_sulfatase"/>
</dbReference>
<dbReference type="PANTHER" id="PTHR46615:SF1">
    <property type="entry name" value="ARYLSULFATASE K"/>
    <property type="match status" value="1"/>
</dbReference>
<evidence type="ECO:0000313" key="2">
    <source>
        <dbReference type="EMBL" id="GAH52879.1"/>
    </source>
</evidence>
<dbReference type="InterPro" id="IPR017850">
    <property type="entry name" value="Alkaline_phosphatase_core_sf"/>
</dbReference>
<dbReference type="AlphaFoldDB" id="X1HGC2"/>
<feature type="non-terminal residue" evidence="2">
    <location>
        <position position="1"/>
    </location>
</feature>
<dbReference type="GO" id="GO:0015024">
    <property type="term" value="F:glucuronate-2-sulfatase activity"/>
    <property type="evidence" value="ECO:0007669"/>
    <property type="project" value="TreeGrafter"/>
</dbReference>
<comment type="caution">
    <text evidence="2">The sequence shown here is derived from an EMBL/GenBank/DDBJ whole genome shotgun (WGS) entry which is preliminary data.</text>
</comment>
<dbReference type="GO" id="GO:0004065">
    <property type="term" value="F:arylsulfatase activity"/>
    <property type="evidence" value="ECO:0007669"/>
    <property type="project" value="TreeGrafter"/>
</dbReference>
<feature type="domain" description="Sulfatase N-terminal" evidence="1">
    <location>
        <begin position="11"/>
        <end position="105"/>
    </location>
</feature>
<dbReference type="PANTHER" id="PTHR46615">
    <property type="entry name" value="ARYLSULFATASE K"/>
    <property type="match status" value="1"/>
</dbReference>
<protein>
    <recommendedName>
        <fullName evidence="1">Sulfatase N-terminal domain-containing protein</fullName>
    </recommendedName>
</protein>
<feature type="non-terminal residue" evidence="2">
    <location>
        <position position="294"/>
    </location>
</feature>
<dbReference type="Pfam" id="PF00884">
    <property type="entry name" value="Sulfatase"/>
    <property type="match status" value="1"/>
</dbReference>
<dbReference type="EMBL" id="BARU01018132">
    <property type="protein sequence ID" value="GAH52879.1"/>
    <property type="molecule type" value="Genomic_DNA"/>
</dbReference>
<accession>X1HGC2</accession>
<organism evidence="2">
    <name type="scientific">marine sediment metagenome</name>
    <dbReference type="NCBI Taxonomy" id="412755"/>
    <lineage>
        <taxon>unclassified sequences</taxon>
        <taxon>metagenomes</taxon>
        <taxon>ecological metagenomes</taxon>
    </lineage>
</organism>
<dbReference type="SUPFAM" id="SSF53649">
    <property type="entry name" value="Alkaline phosphatase-like"/>
    <property type="match status" value="1"/>
</dbReference>
<proteinExistence type="predicted"/>
<evidence type="ECO:0000259" key="1">
    <source>
        <dbReference type="Pfam" id="PF00884"/>
    </source>
</evidence>
<sequence length="294" mass="33926">PQRFKDKYPQDYYAGEVAYIDSSVGHLIQFMKKSDTDKKTLIILTSDHGESLGAHFEKTHGIFAYNETLHIPLIFYQKQLFSRPKIIHHLARHIDIVPTVLDVLSINTPKHVQGVSLVPLIKNPQKWKEQDSYFESMTPTLTRNWAPLDGIISENYKYINLPLEELYSLELDFQEEKNLASRERLIVKKLNDKLERVKKSSSNPELEKKKRVTEDPETMRKLRSLGYVSGSAQKPLKKTFTEEDDPKRLIGLNNLSDEATGDFLKGHSQLAVEKLKRVIDLRPDFTLAYSNLAF</sequence>
<dbReference type="Gene3D" id="3.40.720.10">
    <property type="entry name" value="Alkaline Phosphatase, subunit A"/>
    <property type="match status" value="1"/>
</dbReference>